<organism evidence="1 2">
    <name type="scientific">Paenibacillus larvae subsp. larvae</name>
    <dbReference type="NCBI Taxonomy" id="147375"/>
    <lineage>
        <taxon>Bacteria</taxon>
        <taxon>Bacillati</taxon>
        <taxon>Bacillota</taxon>
        <taxon>Bacilli</taxon>
        <taxon>Bacillales</taxon>
        <taxon>Paenibacillaceae</taxon>
        <taxon>Paenibacillus</taxon>
    </lineage>
</organism>
<accession>A0A6C0QX52</accession>
<sequence length="863" mass="98135" precursor="true">MNKKNWLMLLLISFLSFISISLIHTVQAYAYSPHLSGAIDPGIKGSKKDSWVSGRKLVYDIYSGVDGKEKWQIANRDYGYGSQPYLEFSGWAALVGWHHHGAGNQQTYIWAQNKRTGKDVFYLAEMNDLSATKDLEYNRQSSTGPIYKPCSEGTHNTSNETCNMYYDHVGFTAHIPLQELFPEGVSDDVWELSIIKDVDGRVVYDELKLPFHFDSMHFGQGEIKLDSGINAESLRMVDGGVVRRNYPRESGWSGGRYFTPGNIYRKVTQNEENTVVWYGVISPHDGNAVRWASGAYWRFEGKTAVLSYKRRVVQATVRHVDANTKKLLREDKKELQAGEHYKLKPEPKGTFADENGNPYVASPAGQVFEGTAEPDMSFTFTYKASLPDPSKPGGGVDEGFTDGLAKGEFLWELRRTNPSKPSQVLLNSDFSITGKHFAVRNATHQVSVPGVFSKKKEKPIQEIVNTGKVIGKGLSVDFSYEYTNHYNENYVCTEKQNGECFKWEFKDKTPDWTKAETYHLSKLYGSEVTLPIDPTFGKRVELSGAKSLQNQQFTVGRKKGFEGSQKPVSKTYYEGFKLSNASEAKDVNQLETQSWLNLSPGVLEYQVELPTDSHTASSFAFLNKNGGGDYYPVDVDKSLQSKYANQTPDSYSAYAFPLAVEKPTDQGMQGGKRQYQLDWTSDYFFTAEHTGFIQSYPYAKRVKEGRKPSQEEIRQYVEEQAKQQYKQQTGQDWQDSFLHVNSPVSRYYLPIEADSKLKPKQQYENKVVLRNMGLNDVSFVFGQTFSFDRYLVGSVLDDAYVVEQHDPLVPMSSYPHQVTVKREQQQSIYELLKNQVHEEKLFGFRRTNRGFYDRVNKIVNLGL</sequence>
<protein>
    <submittedName>
        <fullName evidence="1">Uncharacterized protein</fullName>
    </submittedName>
</protein>
<evidence type="ECO:0000313" key="2">
    <source>
        <dbReference type="Proteomes" id="UP000464330"/>
    </source>
</evidence>
<reference evidence="1 2" key="1">
    <citation type="journal article" date="2020" name="Int. J. Med. Microbiol.">
        <title>Discovery of Paenibacillus larvae ERIC V: Phenotypic and genomic comparison to genotypes ERIC I-IV reveal different inventories of virulence factors which correlate with epidemiological prevalences of American Foulbrood.</title>
        <authorList>
            <person name="Beims H."/>
            <person name="Bunk B."/>
            <person name="Erler S."/>
            <person name="Mohr K.I."/>
            <person name="Sproer C."/>
            <person name="Pradella S."/>
            <person name="Gunther G."/>
            <person name="Rohde M."/>
            <person name="von der Ohe W."/>
            <person name="Steinert M."/>
        </authorList>
    </citation>
    <scope>NUCLEOTIDE SEQUENCE [LARGE SCALE GENOMIC DNA]</scope>
    <source>
        <strain evidence="1">Eric_V</strain>
    </source>
</reference>
<dbReference type="EMBL" id="CP019717">
    <property type="protein sequence ID" value="QHZ53359.1"/>
    <property type="molecule type" value="Genomic_DNA"/>
</dbReference>
<name>A0A6C0QX52_9BACL</name>
<dbReference type="AlphaFoldDB" id="A0A6C0QX52"/>
<dbReference type="Proteomes" id="UP000464330">
    <property type="component" value="Chromosome"/>
</dbReference>
<evidence type="ECO:0000313" key="1">
    <source>
        <dbReference type="EMBL" id="QHZ53359.1"/>
    </source>
</evidence>
<proteinExistence type="predicted"/>
<gene>
    <name evidence="1" type="ORF">ERICV_04308</name>
</gene>
<dbReference type="RefSeq" id="WP_172423674.1">
    <property type="nucleotide sequence ID" value="NZ_CP019717.1"/>
</dbReference>